<gene>
    <name evidence="1" type="ORF">A2647_05110</name>
</gene>
<comment type="caution">
    <text evidence="1">The sequence shown here is derived from an EMBL/GenBank/DDBJ whole genome shotgun (WGS) entry which is preliminary data.</text>
</comment>
<protein>
    <submittedName>
        <fullName evidence="1">Uncharacterized protein</fullName>
    </submittedName>
</protein>
<evidence type="ECO:0000313" key="2">
    <source>
        <dbReference type="Proteomes" id="UP000177370"/>
    </source>
</evidence>
<reference evidence="1 2" key="1">
    <citation type="journal article" date="2016" name="Nat. Commun.">
        <title>Thousands of microbial genomes shed light on interconnected biogeochemical processes in an aquifer system.</title>
        <authorList>
            <person name="Anantharaman K."/>
            <person name="Brown C.T."/>
            <person name="Hug L.A."/>
            <person name="Sharon I."/>
            <person name="Castelle C.J."/>
            <person name="Probst A.J."/>
            <person name="Thomas B.C."/>
            <person name="Singh A."/>
            <person name="Wilkins M.J."/>
            <person name="Karaoz U."/>
            <person name="Brodie E.L."/>
            <person name="Williams K.H."/>
            <person name="Hubbard S.S."/>
            <person name="Banfield J.F."/>
        </authorList>
    </citation>
    <scope>NUCLEOTIDE SEQUENCE [LARGE SCALE GENOMIC DNA]</scope>
</reference>
<proteinExistence type="predicted"/>
<name>A0A1F6V6L7_9BACT</name>
<organism evidence="1 2">
    <name type="scientific">Candidatus Nomurabacteria bacterium RIFCSPHIGHO2_01_FULL_40_24b</name>
    <dbReference type="NCBI Taxonomy" id="1801739"/>
    <lineage>
        <taxon>Bacteria</taxon>
        <taxon>Candidatus Nomuraibacteriota</taxon>
    </lineage>
</organism>
<dbReference type="EMBL" id="MFTP01000021">
    <property type="protein sequence ID" value="OGI65303.1"/>
    <property type="molecule type" value="Genomic_DNA"/>
</dbReference>
<evidence type="ECO:0000313" key="1">
    <source>
        <dbReference type="EMBL" id="OGI65303.1"/>
    </source>
</evidence>
<dbReference type="AlphaFoldDB" id="A0A1F6V6L7"/>
<accession>A0A1F6V6L7</accession>
<dbReference type="Proteomes" id="UP000177370">
    <property type="component" value="Unassembled WGS sequence"/>
</dbReference>
<sequence>MKSMEGPKLRGKVLRGLKKALVVGLGALSSISAQEARPHPDLKKDNPQRQYLASKDLYLRKVIEKVKKDQEEARLHKIKNLNLELASGQLILKEKHDAGDIDGENGILRYIKYLTDLLKYEEEKKPMEVTPENLADFDPEIAERVQADLARIPEEVDDAYRKYDKQHGWLAGIVHSQAYGDKAMKNEGLNEEEVKHRRRAILDDITLSDQFHPLPARVQGKLDDDDNSVVRFGSMPPDVQAHEDAEKYQDTPLIIHEKEHIVTRGNYLISQKAKTLYENAFQADSSNRFFSEYISSPTELDARKRSFEYDLEKYGVWKYGEVFTEEHLSKALELRNAGKLSGDSREFLKFLKHEKIPEIMNTIAENRSSSPNEKTEV</sequence>